<proteinExistence type="predicted"/>
<name>A0A0N1HR63_9EURO</name>
<sequence>MAIYQYPQVPRASQTQPQRQAAENISHQSDNRFSFLPTPAEARGYSWNSSEADPRHSHVPPLPQLPAQLSSQQQEPLHNNANVAQPAPDFTLINNPSSQAVEISPAPTYYSHYPEAQAGPQLYTGQPSETSSYAPADSTYSAACSTSHLHESHPAPPTVPYDIKTDNMHYTQMPAQSSQATQSQQQHAPPPIGPDTNPLAPTTPTRVHLNRESTTTNMAVLNPPSATYPVSATNFSPLPQPERGGTWHTSLFSCASPSVCLTSLFCPCVTYGRTQYRLSRRSAKSDPTNFLGFNLAAIRAVSHLAYYAGSMLFWPPCRRRESGRRTGWSRSKGLGAYWMICGRVYVAVVVV</sequence>
<keyword evidence="3" id="KW-1185">Reference proteome</keyword>
<feature type="region of interest" description="Disordered" evidence="1">
    <location>
        <begin position="1"/>
        <end position="76"/>
    </location>
</feature>
<dbReference type="Pfam" id="PF04749">
    <property type="entry name" value="PLAC8"/>
    <property type="match status" value="1"/>
</dbReference>
<feature type="compositionally biased region" description="Polar residues" evidence="1">
    <location>
        <begin position="11"/>
        <end position="32"/>
    </location>
</feature>
<dbReference type="Proteomes" id="UP000038010">
    <property type="component" value="Unassembled WGS sequence"/>
</dbReference>
<dbReference type="AlphaFoldDB" id="A0A0N1HR63"/>
<feature type="compositionally biased region" description="Low complexity" evidence="1">
    <location>
        <begin position="65"/>
        <end position="76"/>
    </location>
</feature>
<dbReference type="GeneID" id="28731852"/>
<dbReference type="VEuPathDB" id="FungiDB:AB675_1115"/>
<organism evidence="2 3">
    <name type="scientific">Cyphellophora attinorum</name>
    <dbReference type="NCBI Taxonomy" id="1664694"/>
    <lineage>
        <taxon>Eukaryota</taxon>
        <taxon>Fungi</taxon>
        <taxon>Dikarya</taxon>
        <taxon>Ascomycota</taxon>
        <taxon>Pezizomycotina</taxon>
        <taxon>Eurotiomycetes</taxon>
        <taxon>Chaetothyriomycetidae</taxon>
        <taxon>Chaetothyriales</taxon>
        <taxon>Cyphellophoraceae</taxon>
        <taxon>Cyphellophora</taxon>
    </lineage>
</organism>
<dbReference type="OrthoDB" id="1045822at2759"/>
<dbReference type="RefSeq" id="XP_017998137.1">
    <property type="nucleotide sequence ID" value="XM_018139982.1"/>
</dbReference>
<evidence type="ECO:0000313" key="2">
    <source>
        <dbReference type="EMBL" id="KPI38174.1"/>
    </source>
</evidence>
<dbReference type="EMBL" id="LFJN01000020">
    <property type="protein sequence ID" value="KPI38174.1"/>
    <property type="molecule type" value="Genomic_DNA"/>
</dbReference>
<dbReference type="InterPro" id="IPR006461">
    <property type="entry name" value="PLAC_motif_containing"/>
</dbReference>
<feature type="compositionally biased region" description="Low complexity" evidence="1">
    <location>
        <begin position="172"/>
        <end position="187"/>
    </location>
</feature>
<dbReference type="STRING" id="1664694.A0A0N1HR63"/>
<protein>
    <submittedName>
        <fullName evidence="2">Uncharacterized protein</fullName>
    </submittedName>
</protein>
<evidence type="ECO:0000313" key="3">
    <source>
        <dbReference type="Proteomes" id="UP000038010"/>
    </source>
</evidence>
<gene>
    <name evidence="2" type="ORF">AB675_1115</name>
</gene>
<accession>A0A0N1HR63</accession>
<comment type="caution">
    <text evidence="2">The sequence shown here is derived from an EMBL/GenBank/DDBJ whole genome shotgun (WGS) entry which is preliminary data.</text>
</comment>
<reference evidence="2 3" key="1">
    <citation type="submission" date="2015-06" db="EMBL/GenBank/DDBJ databases">
        <title>Draft genome of the ant-associated black yeast Phialophora attae CBS 131958.</title>
        <authorList>
            <person name="Moreno L.F."/>
            <person name="Stielow B.J."/>
            <person name="de Hoog S."/>
            <person name="Vicente V.A."/>
            <person name="Weiss V.A."/>
            <person name="de Vries M."/>
            <person name="Cruz L.M."/>
            <person name="Souza E.M."/>
        </authorList>
    </citation>
    <scope>NUCLEOTIDE SEQUENCE [LARGE SCALE GENOMIC DNA]</scope>
    <source>
        <strain evidence="2 3">CBS 131958</strain>
    </source>
</reference>
<feature type="region of interest" description="Disordered" evidence="1">
    <location>
        <begin position="144"/>
        <end position="205"/>
    </location>
</feature>
<evidence type="ECO:0000256" key="1">
    <source>
        <dbReference type="SAM" id="MobiDB-lite"/>
    </source>
</evidence>